<proteinExistence type="predicted"/>
<dbReference type="OrthoDB" id="17665at2759"/>
<dbReference type="InterPro" id="IPR008952">
    <property type="entry name" value="Tetraspanin_EC2_sf"/>
</dbReference>
<dbReference type="EMBL" id="GL871060">
    <property type="protein sequence ID" value="EGC35440.1"/>
    <property type="molecule type" value="Genomic_DNA"/>
</dbReference>
<evidence type="ECO:0000256" key="3">
    <source>
        <dbReference type="ARBA" id="ARBA00022989"/>
    </source>
</evidence>
<dbReference type="Proteomes" id="UP000001064">
    <property type="component" value="Unassembled WGS sequence"/>
</dbReference>
<evidence type="ECO:0000313" key="7">
    <source>
        <dbReference type="Proteomes" id="UP000001064"/>
    </source>
</evidence>
<feature type="transmembrane region" description="Helical" evidence="5">
    <location>
        <begin position="90"/>
        <end position="108"/>
    </location>
</feature>
<dbReference type="InParanoid" id="F0ZKU9"/>
<dbReference type="eggNOG" id="KOG3882">
    <property type="taxonomic scope" value="Eukaryota"/>
</dbReference>
<dbReference type="PRINTS" id="PR00259">
    <property type="entry name" value="TMFOUR"/>
</dbReference>
<accession>F0ZKU9</accession>
<feature type="non-terminal residue" evidence="6">
    <location>
        <position position="1"/>
    </location>
</feature>
<dbReference type="SUPFAM" id="SSF48652">
    <property type="entry name" value="Tetraspanin"/>
    <property type="match status" value="1"/>
</dbReference>
<keyword evidence="3 5" id="KW-1133">Transmembrane helix</keyword>
<dbReference type="RefSeq" id="XP_003288053.1">
    <property type="nucleotide sequence ID" value="XM_003288005.1"/>
</dbReference>
<organism evidence="6 7">
    <name type="scientific">Dictyostelium purpureum</name>
    <name type="common">Slime mold</name>
    <dbReference type="NCBI Taxonomy" id="5786"/>
    <lineage>
        <taxon>Eukaryota</taxon>
        <taxon>Amoebozoa</taxon>
        <taxon>Evosea</taxon>
        <taxon>Eumycetozoa</taxon>
        <taxon>Dictyostelia</taxon>
        <taxon>Dictyosteliales</taxon>
        <taxon>Dictyosteliaceae</taxon>
        <taxon>Dictyostelium</taxon>
    </lineage>
</organism>
<keyword evidence="7" id="KW-1185">Reference proteome</keyword>
<gene>
    <name evidence="6" type="ORF">DICPUDRAFT_21115</name>
</gene>
<dbReference type="GO" id="GO:0016020">
    <property type="term" value="C:membrane"/>
    <property type="evidence" value="ECO:0007669"/>
    <property type="project" value="UniProtKB-SubCell"/>
</dbReference>
<evidence type="ECO:0008006" key="8">
    <source>
        <dbReference type="Google" id="ProtNLM"/>
    </source>
</evidence>
<evidence type="ECO:0000313" key="6">
    <source>
        <dbReference type="EMBL" id="EGC35440.1"/>
    </source>
</evidence>
<evidence type="ECO:0000256" key="1">
    <source>
        <dbReference type="ARBA" id="ARBA00004141"/>
    </source>
</evidence>
<sequence>LPQTARYLKVPLIGLNAILWLLGLVLVIIGGVGVTFFSNFKNFVEATDATSELKNLSVSLPAGVLSIGVFFIILTIIGCAAAYKERLVMLVFYSVLMLVLLVVLIGIGSEAVTYHNDNIGEIVGENWLHVSKSNESKQITTLETFLECCGWNSVDPYTYLCENATAGVPKYKGIYCEDVLTEAISSKLYLVGVTGVIIGVIEFIAMLFALFMIIRICRT</sequence>
<feature type="transmembrane region" description="Helical" evidence="5">
    <location>
        <begin position="188"/>
        <end position="214"/>
    </location>
</feature>
<dbReference type="PANTHER" id="PTHR19282">
    <property type="entry name" value="TETRASPANIN"/>
    <property type="match status" value="1"/>
</dbReference>
<evidence type="ECO:0000256" key="5">
    <source>
        <dbReference type="SAM" id="Phobius"/>
    </source>
</evidence>
<feature type="transmembrane region" description="Helical" evidence="5">
    <location>
        <begin position="12"/>
        <end position="38"/>
    </location>
</feature>
<evidence type="ECO:0000256" key="4">
    <source>
        <dbReference type="ARBA" id="ARBA00023136"/>
    </source>
</evidence>
<name>F0ZKU9_DICPU</name>
<dbReference type="InterPro" id="IPR018499">
    <property type="entry name" value="Tetraspanin/Peripherin"/>
</dbReference>
<keyword evidence="2 5" id="KW-0812">Transmembrane</keyword>
<feature type="transmembrane region" description="Helical" evidence="5">
    <location>
        <begin position="58"/>
        <end position="83"/>
    </location>
</feature>
<dbReference type="KEGG" id="dpp:DICPUDRAFT_21115"/>
<keyword evidence="4 5" id="KW-0472">Membrane</keyword>
<comment type="subcellular location">
    <subcellularLocation>
        <location evidence="1">Membrane</location>
        <topology evidence="1">Multi-pass membrane protein</topology>
    </subcellularLocation>
</comment>
<protein>
    <recommendedName>
        <fullName evidence="8">Tetraspanin</fullName>
    </recommendedName>
</protein>
<dbReference type="VEuPathDB" id="AmoebaDB:DICPUDRAFT_21115"/>
<reference evidence="7" key="1">
    <citation type="journal article" date="2011" name="Genome Biol.">
        <title>Comparative genomics of the social amoebae Dictyostelium discoideum and Dictyostelium purpureum.</title>
        <authorList>
            <consortium name="US DOE Joint Genome Institute (JGI-PGF)"/>
            <person name="Sucgang R."/>
            <person name="Kuo A."/>
            <person name="Tian X."/>
            <person name="Salerno W."/>
            <person name="Parikh A."/>
            <person name="Feasley C.L."/>
            <person name="Dalin E."/>
            <person name="Tu H."/>
            <person name="Huang E."/>
            <person name="Barry K."/>
            <person name="Lindquist E."/>
            <person name="Shapiro H."/>
            <person name="Bruce D."/>
            <person name="Schmutz J."/>
            <person name="Salamov A."/>
            <person name="Fey P."/>
            <person name="Gaudet P."/>
            <person name="Anjard C."/>
            <person name="Babu M.M."/>
            <person name="Basu S."/>
            <person name="Bushmanova Y."/>
            <person name="van der Wel H."/>
            <person name="Katoh-Kurasawa M."/>
            <person name="Dinh C."/>
            <person name="Coutinho P.M."/>
            <person name="Saito T."/>
            <person name="Elias M."/>
            <person name="Schaap P."/>
            <person name="Kay R.R."/>
            <person name="Henrissat B."/>
            <person name="Eichinger L."/>
            <person name="Rivero F."/>
            <person name="Putnam N.H."/>
            <person name="West C.M."/>
            <person name="Loomis W.F."/>
            <person name="Chisholm R.L."/>
            <person name="Shaulsky G."/>
            <person name="Strassmann J.E."/>
            <person name="Queller D.C."/>
            <person name="Kuspa A."/>
            <person name="Grigoriev I.V."/>
        </authorList>
    </citation>
    <scope>NUCLEOTIDE SEQUENCE [LARGE SCALE GENOMIC DNA]</scope>
    <source>
        <strain evidence="7">QSDP1</strain>
    </source>
</reference>
<feature type="non-terminal residue" evidence="6">
    <location>
        <position position="219"/>
    </location>
</feature>
<dbReference type="Pfam" id="PF00335">
    <property type="entry name" value="Tetraspanin"/>
    <property type="match status" value="1"/>
</dbReference>
<dbReference type="STRING" id="5786.F0ZKU9"/>
<dbReference type="OMA" id="CCMMRSI"/>
<dbReference type="PANTHER" id="PTHR19282:SF417">
    <property type="entry name" value="TETRASPANIN TSPA-RELATED"/>
    <property type="match status" value="1"/>
</dbReference>
<dbReference type="GeneID" id="10501454"/>
<dbReference type="AlphaFoldDB" id="F0ZKU9"/>
<evidence type="ECO:0000256" key="2">
    <source>
        <dbReference type="ARBA" id="ARBA00022692"/>
    </source>
</evidence>